<keyword evidence="4" id="KW-1185">Reference proteome</keyword>
<feature type="domain" description="UspA" evidence="2">
    <location>
        <begin position="7"/>
        <end position="160"/>
    </location>
</feature>
<dbReference type="AlphaFoldDB" id="A0A918K166"/>
<dbReference type="EMBL" id="BMXR01000001">
    <property type="protein sequence ID" value="GGX39590.1"/>
    <property type="molecule type" value="Genomic_DNA"/>
</dbReference>
<dbReference type="SUPFAM" id="SSF52402">
    <property type="entry name" value="Adenine nucleotide alpha hydrolases-like"/>
    <property type="match status" value="2"/>
</dbReference>
<dbReference type="Proteomes" id="UP000626148">
    <property type="component" value="Unassembled WGS sequence"/>
</dbReference>
<gene>
    <name evidence="3" type="ORF">GCM10007392_02540</name>
</gene>
<evidence type="ECO:0000256" key="1">
    <source>
        <dbReference type="ARBA" id="ARBA00008791"/>
    </source>
</evidence>
<organism evidence="3 4">
    <name type="scientific">Saccharospirillum salsuginis</name>
    <dbReference type="NCBI Taxonomy" id="418750"/>
    <lineage>
        <taxon>Bacteria</taxon>
        <taxon>Pseudomonadati</taxon>
        <taxon>Pseudomonadota</taxon>
        <taxon>Gammaproteobacteria</taxon>
        <taxon>Oceanospirillales</taxon>
        <taxon>Saccharospirillaceae</taxon>
        <taxon>Saccharospirillum</taxon>
    </lineage>
</organism>
<comment type="caution">
    <text evidence="3">The sequence shown here is derived from an EMBL/GenBank/DDBJ whole genome shotgun (WGS) entry which is preliminary data.</text>
</comment>
<proteinExistence type="inferred from homology"/>
<dbReference type="Gene3D" id="3.40.50.12370">
    <property type="match status" value="1"/>
</dbReference>
<dbReference type="CDD" id="cd00293">
    <property type="entry name" value="USP-like"/>
    <property type="match status" value="2"/>
</dbReference>
<evidence type="ECO:0000313" key="3">
    <source>
        <dbReference type="EMBL" id="GGX39590.1"/>
    </source>
</evidence>
<sequence>MTDNENKVLACIDGSRYSQSVCDYAAWISRRTGAPLKLLHNIEHQASATTMDLTGAIGMGSRELLMKELTEIEEQRSKLLLEQGKLMLETARERAVAAGIEHPIVKQRHGSLTESLIEMEDDIRVLVLGIRGEDHERDNHHLGAHLESTVRALHKPILVVNSDFKEPERIMLAYDGSDASGKALEMLARSPLFKGIPVHLVTVGEDPGTAGKLQHAATEKLQNAGHDVTAVTLDGRPSDELCRYQAEHNIDLTLMGAFSHTRLRELVLGSLTAKVLLGANQPLLLLR</sequence>
<dbReference type="RefSeq" id="WP_189606683.1">
    <property type="nucleotide sequence ID" value="NZ_BMXR01000001.1"/>
</dbReference>
<evidence type="ECO:0000259" key="2">
    <source>
        <dbReference type="Pfam" id="PF00582"/>
    </source>
</evidence>
<feature type="domain" description="UspA" evidence="2">
    <location>
        <begin position="215"/>
        <end position="287"/>
    </location>
</feature>
<name>A0A918K166_9GAMM</name>
<dbReference type="PANTHER" id="PTHR46268">
    <property type="entry name" value="STRESS RESPONSE PROTEIN NHAX"/>
    <property type="match status" value="1"/>
</dbReference>
<protein>
    <submittedName>
        <fullName evidence="3">Universal stress protein</fullName>
    </submittedName>
</protein>
<comment type="similarity">
    <text evidence="1">Belongs to the universal stress protein A family.</text>
</comment>
<dbReference type="InterPro" id="IPR006015">
    <property type="entry name" value="Universal_stress_UspA"/>
</dbReference>
<reference evidence="3" key="2">
    <citation type="submission" date="2020-09" db="EMBL/GenBank/DDBJ databases">
        <authorList>
            <person name="Sun Q."/>
            <person name="Kim S."/>
        </authorList>
    </citation>
    <scope>NUCLEOTIDE SEQUENCE</scope>
    <source>
        <strain evidence="3">KCTC 22169</strain>
    </source>
</reference>
<reference evidence="3" key="1">
    <citation type="journal article" date="2014" name="Int. J. Syst. Evol. Microbiol.">
        <title>Complete genome sequence of Corynebacterium casei LMG S-19264T (=DSM 44701T), isolated from a smear-ripened cheese.</title>
        <authorList>
            <consortium name="US DOE Joint Genome Institute (JGI-PGF)"/>
            <person name="Walter F."/>
            <person name="Albersmeier A."/>
            <person name="Kalinowski J."/>
            <person name="Ruckert C."/>
        </authorList>
    </citation>
    <scope>NUCLEOTIDE SEQUENCE</scope>
    <source>
        <strain evidence="3">KCTC 22169</strain>
    </source>
</reference>
<accession>A0A918K166</accession>
<dbReference type="PANTHER" id="PTHR46268:SF6">
    <property type="entry name" value="UNIVERSAL STRESS PROTEIN UP12"/>
    <property type="match status" value="1"/>
</dbReference>
<dbReference type="InterPro" id="IPR006016">
    <property type="entry name" value="UspA"/>
</dbReference>
<dbReference type="Pfam" id="PF00582">
    <property type="entry name" value="Usp"/>
    <property type="match status" value="2"/>
</dbReference>
<dbReference type="PRINTS" id="PR01438">
    <property type="entry name" value="UNVRSLSTRESS"/>
</dbReference>
<evidence type="ECO:0000313" key="4">
    <source>
        <dbReference type="Proteomes" id="UP000626148"/>
    </source>
</evidence>